<dbReference type="GO" id="GO:0003677">
    <property type="term" value="F:DNA binding"/>
    <property type="evidence" value="ECO:0007669"/>
    <property type="project" value="InterPro"/>
</dbReference>
<dbReference type="Gene3D" id="1.10.10.10">
    <property type="entry name" value="Winged helix-like DNA-binding domain superfamily/Winged helix DNA-binding domain"/>
    <property type="match status" value="1"/>
</dbReference>
<sequence length="737" mass="79075">MLEALDESSSLRAASTWLDAFPWLPAIGRSYDEAWNSPIELAGEEVAERLAGVIAELASERLPHWTIGQILPSLPPDVELSTLDLPTRAANSMARHGIFTTGELANEFLESLMGWRGIGAGTINAIISRLVRVSTSASPPVLSTGVPTAAAPAGLDWPFHERPNDQWLHAVGNDLKLIADWCALIGIEDKALLDRSALASAPDEVRRAAEHVLALRLSDISADARAKSLSVVLNDALLRLEPRALEILKLRLLSGSPMTLEDLGRQFGVTRERVRQIEGKARGALLTAVSQSTGLADVAASVASSTGTIRPLADLLEAYPALADTVPSADQPAWRVLDQLDDAYEIVDGWRVSPSMAAAEAATLALITESADTYGVARISDLNVVSVAGTTDAESTSKQWLTRCGYVVDGDFVLLRTRSVGDYGAAVLSIAGSPMSVSSILERFAFERSAGSLKNAMSQDERFERVDRELWGLKEWGLGAYGGIRSVIREHLARNGGQAPLDELVEGITGRYSVSASSVIAYANAAPFETVDGTVRTMRASRTAEKPPERTRRLFRRTDGWAYRITVSQDHLRGSGFVAPTAMASLLGLGAGASIQLDSRLGPQVIAWTGIQPSFGSIRRFLLDADIEANTDAFLTISDELVFDFEEAGSKTGDPTHDLLTLIGAPEDAQDAWHHVTLAANQDLSTPFVSVVDVFRGRGDDDIADLLIALRNELDPGAPIAESPTSAPDVSYIMDLL</sequence>
<evidence type="ECO:0000313" key="3">
    <source>
        <dbReference type="EMBL" id="MBB4140409.1"/>
    </source>
</evidence>
<keyword evidence="4" id="KW-1185">Reference proteome</keyword>
<dbReference type="Pfam" id="PF04545">
    <property type="entry name" value="Sigma70_r4"/>
    <property type="match status" value="1"/>
</dbReference>
<comment type="caution">
    <text evidence="3">The sequence shown here is derived from an EMBL/GenBank/DDBJ whole genome shotgun (WGS) entry which is preliminary data.</text>
</comment>
<organism evidence="3 4">
    <name type="scientific">Microbacterium invictum</name>
    <dbReference type="NCBI Taxonomy" id="515415"/>
    <lineage>
        <taxon>Bacteria</taxon>
        <taxon>Bacillati</taxon>
        <taxon>Actinomycetota</taxon>
        <taxon>Actinomycetes</taxon>
        <taxon>Micrococcales</taxon>
        <taxon>Microbacteriaceae</taxon>
        <taxon>Microbacterium</taxon>
    </lineage>
</organism>
<dbReference type="Pfam" id="PF03118">
    <property type="entry name" value="RNA_pol_A_CTD"/>
    <property type="match status" value="1"/>
</dbReference>
<dbReference type="Proteomes" id="UP000549113">
    <property type="component" value="Unassembled WGS sequence"/>
</dbReference>
<dbReference type="InterPro" id="IPR013324">
    <property type="entry name" value="RNA_pol_sigma_r3/r4-like"/>
</dbReference>
<name>A0AA40SQD7_9MICO</name>
<reference evidence="3 4" key="1">
    <citation type="submission" date="2020-08" db="EMBL/GenBank/DDBJ databases">
        <title>Sequencing the genomes of 1000 actinobacteria strains.</title>
        <authorList>
            <person name="Klenk H.-P."/>
        </authorList>
    </citation>
    <scope>NUCLEOTIDE SEQUENCE [LARGE SCALE GENOMIC DNA]</scope>
    <source>
        <strain evidence="3 4">DSM 19600</strain>
    </source>
</reference>
<dbReference type="InterPro" id="IPR000943">
    <property type="entry name" value="RNA_pol_sigma70"/>
</dbReference>
<feature type="domain" description="RNA polymerase alpha subunit C-terminal" evidence="1">
    <location>
        <begin position="78"/>
        <end position="130"/>
    </location>
</feature>
<evidence type="ECO:0000259" key="2">
    <source>
        <dbReference type="Pfam" id="PF04545"/>
    </source>
</evidence>
<accession>A0AA40SQD7</accession>
<dbReference type="PRINTS" id="PR00046">
    <property type="entry name" value="SIGMA70FCT"/>
</dbReference>
<dbReference type="InterPro" id="IPR007630">
    <property type="entry name" value="RNA_pol_sigma70_r4"/>
</dbReference>
<dbReference type="GO" id="GO:0003700">
    <property type="term" value="F:DNA-binding transcription factor activity"/>
    <property type="evidence" value="ECO:0007669"/>
    <property type="project" value="InterPro"/>
</dbReference>
<dbReference type="GO" id="GO:0003899">
    <property type="term" value="F:DNA-directed RNA polymerase activity"/>
    <property type="evidence" value="ECO:0007669"/>
    <property type="project" value="InterPro"/>
</dbReference>
<dbReference type="InterPro" id="IPR036388">
    <property type="entry name" value="WH-like_DNA-bd_sf"/>
</dbReference>
<evidence type="ECO:0000313" key="4">
    <source>
        <dbReference type="Proteomes" id="UP000549113"/>
    </source>
</evidence>
<feature type="domain" description="RNA polymerase sigma-70 region 4" evidence="2">
    <location>
        <begin position="236"/>
        <end position="285"/>
    </location>
</feature>
<dbReference type="SUPFAM" id="SSF88659">
    <property type="entry name" value="Sigma3 and sigma4 domains of RNA polymerase sigma factors"/>
    <property type="match status" value="1"/>
</dbReference>
<dbReference type="InterPro" id="IPR011260">
    <property type="entry name" value="RNAP_asu_C"/>
</dbReference>
<proteinExistence type="predicted"/>
<dbReference type="SUPFAM" id="SSF47789">
    <property type="entry name" value="C-terminal domain of RNA polymerase alpha subunit"/>
    <property type="match status" value="1"/>
</dbReference>
<dbReference type="CDD" id="cd06171">
    <property type="entry name" value="Sigma70_r4"/>
    <property type="match status" value="1"/>
</dbReference>
<gene>
    <name evidence="3" type="ORF">BKA10_002203</name>
</gene>
<dbReference type="GO" id="GO:0006352">
    <property type="term" value="P:DNA-templated transcription initiation"/>
    <property type="evidence" value="ECO:0007669"/>
    <property type="project" value="InterPro"/>
</dbReference>
<dbReference type="Gene3D" id="1.10.150.20">
    <property type="entry name" value="5' to 3' exonuclease, C-terminal subdomain"/>
    <property type="match status" value="1"/>
</dbReference>
<dbReference type="EMBL" id="JACIFH010000001">
    <property type="protein sequence ID" value="MBB4140409.1"/>
    <property type="molecule type" value="Genomic_DNA"/>
</dbReference>
<evidence type="ECO:0000259" key="1">
    <source>
        <dbReference type="Pfam" id="PF03118"/>
    </source>
</evidence>
<dbReference type="AlphaFoldDB" id="A0AA40SQD7"/>
<protein>
    <submittedName>
        <fullName evidence="3">RNA polymerase sigma factor (Sigma-70 family)</fullName>
    </submittedName>
</protein>
<dbReference type="RefSeq" id="WP_183499941.1">
    <property type="nucleotide sequence ID" value="NZ_BAABCO010000004.1"/>
</dbReference>